<protein>
    <recommendedName>
        <fullName evidence="7">Large ribosomal subunit protein mL40</fullName>
    </recommendedName>
</protein>
<dbReference type="OrthoDB" id="2098203at2759"/>
<sequence length="170" mass="19582">MFRIQSSLRAMGPTLLGSARPSVVGCNNANVKATANLVLSRGKRTKARALAPGAQRIINMLSVFSAHKKQPRRIKLAMEDLIRHNVVQKAWSIFMRDKKLIRTERLKSQYKKIEEAAEELKSLNGYLHFEATKRELGKRFSPEMRIPTETPPNEIWHEDWKVTDIYAKKR</sequence>
<keyword evidence="4 8" id="KW-0689">Ribosomal protein</keyword>
<keyword evidence="5" id="KW-0496">Mitochondrion</keyword>
<dbReference type="KEGG" id="slb:AWJ20_3120"/>
<evidence type="ECO:0000256" key="2">
    <source>
        <dbReference type="ARBA" id="ARBA00009360"/>
    </source>
</evidence>
<evidence type="ECO:0000256" key="5">
    <source>
        <dbReference type="ARBA" id="ARBA00023128"/>
    </source>
</evidence>
<dbReference type="GeneID" id="30035108"/>
<dbReference type="PANTHER" id="PTHR39150:SF1">
    <property type="entry name" value="LARGE RIBOSOMAL SUBUNIT PROTEIN ML40"/>
    <property type="match status" value="1"/>
</dbReference>
<evidence type="ECO:0000313" key="9">
    <source>
        <dbReference type="Proteomes" id="UP000189580"/>
    </source>
</evidence>
<dbReference type="GO" id="GO:0003735">
    <property type="term" value="F:structural constituent of ribosome"/>
    <property type="evidence" value="ECO:0007669"/>
    <property type="project" value="EnsemblFungi"/>
</dbReference>
<dbReference type="GO" id="GO:0032543">
    <property type="term" value="P:mitochondrial translation"/>
    <property type="evidence" value="ECO:0007669"/>
    <property type="project" value="InterPro"/>
</dbReference>
<comment type="subcellular location">
    <subcellularLocation>
        <location evidence="1">Mitochondrion</location>
    </subcellularLocation>
</comment>
<dbReference type="EMBL" id="CP014503">
    <property type="protein sequence ID" value="ANB15492.1"/>
    <property type="molecule type" value="Genomic_DNA"/>
</dbReference>
<dbReference type="GO" id="GO:0005762">
    <property type="term" value="C:mitochondrial large ribosomal subunit"/>
    <property type="evidence" value="ECO:0007669"/>
    <property type="project" value="EnsemblFungi"/>
</dbReference>
<dbReference type="PANTHER" id="PTHR39150">
    <property type="entry name" value="54S RIBOSOMAL PROTEIN L28, MITOCHONDRIAL"/>
    <property type="match status" value="1"/>
</dbReference>
<dbReference type="Pfam" id="PF09812">
    <property type="entry name" value="MRP-L28"/>
    <property type="match status" value="1"/>
</dbReference>
<dbReference type="InterPro" id="IPR042831">
    <property type="entry name" value="Ribosomal_mL40_fung"/>
</dbReference>
<reference evidence="8 9" key="1">
    <citation type="submission" date="2016-02" db="EMBL/GenBank/DDBJ databases">
        <title>Complete genome sequence and transcriptome regulation of the pentose utilising yeast Sugiyamaella lignohabitans.</title>
        <authorList>
            <person name="Bellasio M."/>
            <person name="Peymann A."/>
            <person name="Valli M."/>
            <person name="Sipitzky M."/>
            <person name="Graf A."/>
            <person name="Sauer M."/>
            <person name="Marx H."/>
            <person name="Mattanovich D."/>
        </authorList>
    </citation>
    <scope>NUCLEOTIDE SEQUENCE [LARGE SCALE GENOMIC DNA]</scope>
    <source>
        <strain evidence="8 9">CBS 10342</strain>
    </source>
</reference>
<dbReference type="InterPro" id="IPR019192">
    <property type="entry name" value="Ribosomal_mL40"/>
</dbReference>
<evidence type="ECO:0000256" key="1">
    <source>
        <dbReference type="ARBA" id="ARBA00004173"/>
    </source>
</evidence>
<dbReference type="AlphaFoldDB" id="A0A167FMV5"/>
<organism evidence="8 9">
    <name type="scientific">Sugiyamaella lignohabitans</name>
    <dbReference type="NCBI Taxonomy" id="796027"/>
    <lineage>
        <taxon>Eukaryota</taxon>
        <taxon>Fungi</taxon>
        <taxon>Dikarya</taxon>
        <taxon>Ascomycota</taxon>
        <taxon>Saccharomycotina</taxon>
        <taxon>Dipodascomycetes</taxon>
        <taxon>Dipodascales</taxon>
        <taxon>Trichomonascaceae</taxon>
        <taxon>Sugiyamaella</taxon>
    </lineage>
</organism>
<keyword evidence="9" id="KW-1185">Reference proteome</keyword>
<gene>
    <name evidence="8" type="primary">MRPL28</name>
    <name evidence="8" type="ORF">AWJ20_3120</name>
</gene>
<keyword evidence="6" id="KW-0687">Ribonucleoprotein</keyword>
<name>A0A167FMV5_9ASCO</name>
<proteinExistence type="inferred from homology"/>
<evidence type="ECO:0000256" key="3">
    <source>
        <dbReference type="ARBA" id="ARBA00022946"/>
    </source>
</evidence>
<evidence type="ECO:0000256" key="4">
    <source>
        <dbReference type="ARBA" id="ARBA00022980"/>
    </source>
</evidence>
<dbReference type="Gene3D" id="6.10.250.3440">
    <property type="match status" value="1"/>
</dbReference>
<evidence type="ECO:0000313" key="8">
    <source>
        <dbReference type="EMBL" id="ANB15492.1"/>
    </source>
</evidence>
<dbReference type="Proteomes" id="UP000189580">
    <property type="component" value="Chromosome b"/>
</dbReference>
<dbReference type="RefSeq" id="XP_018737969.1">
    <property type="nucleotide sequence ID" value="XM_018880119.1"/>
</dbReference>
<accession>A0A167FMV5</accession>
<evidence type="ECO:0000256" key="6">
    <source>
        <dbReference type="ARBA" id="ARBA00023274"/>
    </source>
</evidence>
<evidence type="ECO:0000256" key="7">
    <source>
        <dbReference type="ARBA" id="ARBA00035192"/>
    </source>
</evidence>
<keyword evidence="3" id="KW-0809">Transit peptide</keyword>
<comment type="similarity">
    <text evidence="2">Belongs to the mitochondrion-specific ribosomal protein mL40 family.</text>
</comment>